<sequence>MDSKKDSVEQDSIHSLHDKVEKWLTTYFKRGEVALRNTTEECWVIIRGIVRDVTPVVQKYITKSCVRPVLAEAGKDISHWFDNKGEVCEEDLIGGGIAARYKVYNSAYNSYVWKFEGRNVDMDRTLTQNGIEDLRPAMRGVQLPECLYIPCLDLYYKDDFL</sequence>
<keyword evidence="1" id="KW-0349">Heme</keyword>
<keyword evidence="2" id="KW-0479">Metal-binding</keyword>
<evidence type="ECO:0000256" key="4">
    <source>
        <dbReference type="ARBA" id="ARBA00038168"/>
    </source>
</evidence>
<evidence type="ECO:0000256" key="3">
    <source>
        <dbReference type="ARBA" id="ARBA00023004"/>
    </source>
</evidence>
<protein>
    <submittedName>
        <fullName evidence="5">Uncharacterized protein</fullName>
    </submittedName>
</protein>
<organism evidence="5 6">
    <name type="scientific">Nezara viridula</name>
    <name type="common">Southern green stink bug</name>
    <name type="synonym">Cimex viridulus</name>
    <dbReference type="NCBI Taxonomy" id="85310"/>
    <lineage>
        <taxon>Eukaryota</taxon>
        <taxon>Metazoa</taxon>
        <taxon>Ecdysozoa</taxon>
        <taxon>Arthropoda</taxon>
        <taxon>Hexapoda</taxon>
        <taxon>Insecta</taxon>
        <taxon>Pterygota</taxon>
        <taxon>Neoptera</taxon>
        <taxon>Paraneoptera</taxon>
        <taxon>Hemiptera</taxon>
        <taxon>Heteroptera</taxon>
        <taxon>Panheteroptera</taxon>
        <taxon>Pentatomomorpha</taxon>
        <taxon>Pentatomoidea</taxon>
        <taxon>Pentatomidae</taxon>
        <taxon>Pentatominae</taxon>
        <taxon>Nezara</taxon>
    </lineage>
</organism>
<evidence type="ECO:0000313" key="6">
    <source>
        <dbReference type="Proteomes" id="UP001152798"/>
    </source>
</evidence>
<dbReference type="SUPFAM" id="SSF55856">
    <property type="entry name" value="Cytochrome b5-like heme/steroid binding domain"/>
    <property type="match status" value="1"/>
</dbReference>
<reference evidence="5" key="1">
    <citation type="submission" date="2022-01" db="EMBL/GenBank/DDBJ databases">
        <authorList>
            <person name="King R."/>
        </authorList>
    </citation>
    <scope>NUCLEOTIDE SEQUENCE</scope>
</reference>
<keyword evidence="6" id="KW-1185">Reference proteome</keyword>
<name>A0A9P0EA32_NEZVI</name>
<evidence type="ECO:0000256" key="1">
    <source>
        <dbReference type="ARBA" id="ARBA00022617"/>
    </source>
</evidence>
<comment type="similarity">
    <text evidence="4">Belongs to the cytochrome b5 family.</text>
</comment>
<keyword evidence="3" id="KW-0408">Iron</keyword>
<dbReference type="InterPro" id="IPR036400">
    <property type="entry name" value="Cyt_B5-like_heme/steroid_sf"/>
</dbReference>
<proteinExistence type="inferred from homology"/>
<evidence type="ECO:0000256" key="2">
    <source>
        <dbReference type="ARBA" id="ARBA00022723"/>
    </source>
</evidence>
<gene>
    <name evidence="5" type="ORF">NEZAVI_LOCUS1365</name>
</gene>
<dbReference type="EMBL" id="OV725077">
    <property type="protein sequence ID" value="CAH1390111.1"/>
    <property type="molecule type" value="Genomic_DNA"/>
</dbReference>
<dbReference type="InterPro" id="IPR052320">
    <property type="entry name" value="Cytochrome_b5_domain"/>
</dbReference>
<dbReference type="GO" id="GO:0046872">
    <property type="term" value="F:metal ion binding"/>
    <property type="evidence" value="ECO:0007669"/>
    <property type="project" value="UniProtKB-KW"/>
</dbReference>
<dbReference type="Gene3D" id="3.10.120.10">
    <property type="entry name" value="Cytochrome b5-like heme/steroid binding domain"/>
    <property type="match status" value="1"/>
</dbReference>
<accession>A0A9P0EA32</accession>
<dbReference type="PANTHER" id="PTHR21281">
    <property type="entry name" value="CYTOCHROME B5 DOMAIN-CONTAINING PROTEIN 1"/>
    <property type="match status" value="1"/>
</dbReference>
<dbReference type="PANTHER" id="PTHR21281:SF0">
    <property type="entry name" value="CYTOCHROME B5 DOMAIN-CONTAINING PROTEIN 1"/>
    <property type="match status" value="1"/>
</dbReference>
<dbReference type="AlphaFoldDB" id="A0A9P0EA32"/>
<evidence type="ECO:0000313" key="5">
    <source>
        <dbReference type="EMBL" id="CAH1390111.1"/>
    </source>
</evidence>
<dbReference type="Proteomes" id="UP001152798">
    <property type="component" value="Chromosome 1"/>
</dbReference>